<evidence type="ECO:0000313" key="2">
    <source>
        <dbReference type="EMBL" id="OXU18262.1"/>
    </source>
</evidence>
<accession>A0A232EIV7</accession>
<name>A0A232EIV7_9HYME</name>
<keyword evidence="1" id="KW-1133">Transmembrane helix</keyword>
<keyword evidence="3" id="KW-1185">Reference proteome</keyword>
<dbReference type="EMBL" id="NNAY01004163">
    <property type="protein sequence ID" value="OXU18262.1"/>
    <property type="molecule type" value="Genomic_DNA"/>
</dbReference>
<keyword evidence="1" id="KW-0472">Membrane</keyword>
<evidence type="ECO:0000256" key="1">
    <source>
        <dbReference type="SAM" id="Phobius"/>
    </source>
</evidence>
<feature type="transmembrane region" description="Helical" evidence="1">
    <location>
        <begin position="21"/>
        <end position="44"/>
    </location>
</feature>
<gene>
    <name evidence="2" type="ORF">TSAR_011737</name>
</gene>
<keyword evidence="1" id="KW-0812">Transmembrane</keyword>
<protein>
    <submittedName>
        <fullName evidence="2">Uncharacterized protein</fullName>
    </submittedName>
</protein>
<proteinExistence type="predicted"/>
<comment type="caution">
    <text evidence="2">The sequence shown here is derived from an EMBL/GenBank/DDBJ whole genome shotgun (WGS) entry which is preliminary data.</text>
</comment>
<organism evidence="2 3">
    <name type="scientific">Trichomalopsis sarcophagae</name>
    <dbReference type="NCBI Taxonomy" id="543379"/>
    <lineage>
        <taxon>Eukaryota</taxon>
        <taxon>Metazoa</taxon>
        <taxon>Ecdysozoa</taxon>
        <taxon>Arthropoda</taxon>
        <taxon>Hexapoda</taxon>
        <taxon>Insecta</taxon>
        <taxon>Pterygota</taxon>
        <taxon>Neoptera</taxon>
        <taxon>Endopterygota</taxon>
        <taxon>Hymenoptera</taxon>
        <taxon>Apocrita</taxon>
        <taxon>Proctotrupomorpha</taxon>
        <taxon>Chalcidoidea</taxon>
        <taxon>Pteromalidae</taxon>
        <taxon>Pteromalinae</taxon>
        <taxon>Trichomalopsis</taxon>
    </lineage>
</organism>
<reference evidence="2 3" key="1">
    <citation type="journal article" date="2017" name="Curr. Biol.">
        <title>The Evolution of Venom by Co-option of Single-Copy Genes.</title>
        <authorList>
            <person name="Martinson E.O."/>
            <person name="Mrinalini"/>
            <person name="Kelkar Y.D."/>
            <person name="Chang C.H."/>
            <person name="Werren J.H."/>
        </authorList>
    </citation>
    <scope>NUCLEOTIDE SEQUENCE [LARGE SCALE GENOMIC DNA]</scope>
    <source>
        <strain evidence="2 3">Alberta</strain>
        <tissue evidence="2">Whole body</tissue>
    </source>
</reference>
<dbReference type="Proteomes" id="UP000215335">
    <property type="component" value="Unassembled WGS sequence"/>
</dbReference>
<sequence>MLGHTPATCFPSEMLDLVKTLFSYSFSTVIHVLVVPLCISYMSLNNGYFSTNLKGLKNSVTRHFSILERGFCMVLNMYSKKKKVAGVCPNICLFRFLQPENSIFPVEFLIYIWQAR</sequence>
<evidence type="ECO:0000313" key="3">
    <source>
        <dbReference type="Proteomes" id="UP000215335"/>
    </source>
</evidence>
<dbReference type="AlphaFoldDB" id="A0A232EIV7"/>